<feature type="transmembrane region" description="Helical" evidence="1">
    <location>
        <begin position="108"/>
        <end position="131"/>
    </location>
</feature>
<accession>A0A8J2SAN3</accession>
<keyword evidence="3" id="KW-1185">Reference proteome</keyword>
<organism evidence="2 3">
    <name type="scientific">Pelagomonas calceolata</name>
    <dbReference type="NCBI Taxonomy" id="35677"/>
    <lineage>
        <taxon>Eukaryota</taxon>
        <taxon>Sar</taxon>
        <taxon>Stramenopiles</taxon>
        <taxon>Ochrophyta</taxon>
        <taxon>Pelagophyceae</taxon>
        <taxon>Pelagomonadales</taxon>
        <taxon>Pelagomonadaceae</taxon>
        <taxon>Pelagomonas</taxon>
    </lineage>
</organism>
<keyword evidence="1" id="KW-0472">Membrane</keyword>
<dbReference type="Proteomes" id="UP000789595">
    <property type="component" value="Unassembled WGS sequence"/>
</dbReference>
<feature type="non-terminal residue" evidence="2">
    <location>
        <position position="191"/>
    </location>
</feature>
<comment type="caution">
    <text evidence="2">The sequence shown here is derived from an EMBL/GenBank/DDBJ whole genome shotgun (WGS) entry which is preliminary data.</text>
</comment>
<gene>
    <name evidence="2" type="ORF">PECAL_2P21130</name>
</gene>
<sequence>SVGRGGIDGQRSRGCPMGRHIRILLLAAAAQPVLAFPEHFGLLLVVFFGSIVLVAASIGASCISLGCHKARGQCKIAVTACALVNVLFIVPWTVWVAIACTTVGWGEIWYYFVINALVAGLAVAVAGHLILRARAPDEPLPTHVSVTIPSGAVPGQTLTVAAAGQFVQFVVPAGREAGTTIQVPVSTKETA</sequence>
<keyword evidence="1" id="KW-0812">Transmembrane</keyword>
<evidence type="ECO:0000313" key="3">
    <source>
        <dbReference type="Proteomes" id="UP000789595"/>
    </source>
</evidence>
<name>A0A8J2SAN3_9STRA</name>
<dbReference type="EMBL" id="CAKKNE010000002">
    <property type="protein sequence ID" value="CAH0369008.1"/>
    <property type="molecule type" value="Genomic_DNA"/>
</dbReference>
<feature type="transmembrane region" description="Helical" evidence="1">
    <location>
        <begin position="20"/>
        <end position="36"/>
    </location>
</feature>
<protein>
    <submittedName>
        <fullName evidence="2">Uncharacterized protein</fullName>
    </submittedName>
</protein>
<proteinExistence type="predicted"/>
<evidence type="ECO:0000313" key="2">
    <source>
        <dbReference type="EMBL" id="CAH0369008.1"/>
    </source>
</evidence>
<keyword evidence="1" id="KW-1133">Transmembrane helix</keyword>
<reference evidence="2" key="1">
    <citation type="submission" date="2021-11" db="EMBL/GenBank/DDBJ databases">
        <authorList>
            <consortium name="Genoscope - CEA"/>
            <person name="William W."/>
        </authorList>
    </citation>
    <scope>NUCLEOTIDE SEQUENCE</scope>
</reference>
<evidence type="ECO:0000256" key="1">
    <source>
        <dbReference type="SAM" id="Phobius"/>
    </source>
</evidence>
<feature type="transmembrane region" description="Helical" evidence="1">
    <location>
        <begin position="42"/>
        <end position="64"/>
    </location>
</feature>
<feature type="transmembrane region" description="Helical" evidence="1">
    <location>
        <begin position="76"/>
        <end position="96"/>
    </location>
</feature>
<dbReference type="AlphaFoldDB" id="A0A8J2SAN3"/>